<protein>
    <submittedName>
        <fullName evidence="6">Bacterio-opsin activator domain-containing protein</fullName>
    </submittedName>
</protein>
<keyword evidence="1" id="KW-0805">Transcription regulation</keyword>
<accession>A0ABD5YHZ6</accession>
<dbReference type="InterPro" id="IPR013762">
    <property type="entry name" value="Integrase-like_cat_sf"/>
</dbReference>
<evidence type="ECO:0000256" key="4">
    <source>
        <dbReference type="SAM" id="MobiDB-lite"/>
    </source>
</evidence>
<dbReference type="Gene3D" id="1.10.443.10">
    <property type="entry name" value="Intergrase catalytic core"/>
    <property type="match status" value="1"/>
</dbReference>
<evidence type="ECO:0000256" key="1">
    <source>
        <dbReference type="ARBA" id="ARBA00023015"/>
    </source>
</evidence>
<dbReference type="InterPro" id="IPR007050">
    <property type="entry name" value="HTH_bacterioopsin"/>
</dbReference>
<dbReference type="InterPro" id="IPR002104">
    <property type="entry name" value="Integrase_catalytic"/>
</dbReference>
<dbReference type="AlphaFoldDB" id="A0ABD5YHZ6"/>
<dbReference type="Proteomes" id="UP001596390">
    <property type="component" value="Unassembled WGS sequence"/>
</dbReference>
<feature type="region of interest" description="Disordered" evidence="4">
    <location>
        <begin position="191"/>
        <end position="237"/>
    </location>
</feature>
<keyword evidence="7" id="KW-1185">Reference proteome</keyword>
<dbReference type="SUPFAM" id="SSF56349">
    <property type="entry name" value="DNA breaking-rejoining enzymes"/>
    <property type="match status" value="1"/>
</dbReference>
<dbReference type="InterPro" id="IPR031803">
    <property type="entry name" value="BAT_GAF/HTH-assoc"/>
</dbReference>
<dbReference type="PROSITE" id="PS51898">
    <property type="entry name" value="TYR_RECOMBINASE"/>
    <property type="match status" value="1"/>
</dbReference>
<evidence type="ECO:0000313" key="6">
    <source>
        <dbReference type="EMBL" id="MFC7187193.1"/>
    </source>
</evidence>
<evidence type="ECO:0000256" key="2">
    <source>
        <dbReference type="ARBA" id="ARBA00023163"/>
    </source>
</evidence>
<reference evidence="6 7" key="1">
    <citation type="journal article" date="2019" name="Int. J. Syst. Evol. Microbiol.">
        <title>The Global Catalogue of Microorganisms (GCM) 10K type strain sequencing project: providing services to taxonomists for standard genome sequencing and annotation.</title>
        <authorList>
            <consortium name="The Broad Institute Genomics Platform"/>
            <consortium name="The Broad Institute Genome Sequencing Center for Infectious Disease"/>
            <person name="Wu L."/>
            <person name="Ma J."/>
        </authorList>
    </citation>
    <scope>NUCLEOTIDE SEQUENCE [LARGE SCALE GENOMIC DNA]</scope>
    <source>
        <strain evidence="6 7">Q85</strain>
    </source>
</reference>
<dbReference type="RefSeq" id="WP_267664326.1">
    <property type="nucleotide sequence ID" value="NZ_JAODIX010000035.1"/>
</dbReference>
<dbReference type="Pfam" id="PF15915">
    <property type="entry name" value="BAT"/>
    <property type="match status" value="1"/>
</dbReference>
<evidence type="ECO:0000259" key="5">
    <source>
        <dbReference type="PROSITE" id="PS51898"/>
    </source>
</evidence>
<dbReference type="Pfam" id="PF04967">
    <property type="entry name" value="HTH_10"/>
    <property type="match status" value="1"/>
</dbReference>
<keyword evidence="3" id="KW-0233">DNA recombination</keyword>
<comment type="caution">
    <text evidence="6">The sequence shown here is derived from an EMBL/GenBank/DDBJ whole genome shotgun (WGS) entry which is preliminary data.</text>
</comment>
<organism evidence="6 7">
    <name type="scientific">Halorubrum yunnanense</name>
    <dbReference type="NCBI Taxonomy" id="1526162"/>
    <lineage>
        <taxon>Archaea</taxon>
        <taxon>Methanobacteriati</taxon>
        <taxon>Methanobacteriota</taxon>
        <taxon>Stenosarchaea group</taxon>
        <taxon>Halobacteria</taxon>
        <taxon>Halobacteriales</taxon>
        <taxon>Haloferacaceae</taxon>
        <taxon>Halorubrum</taxon>
    </lineage>
</organism>
<proteinExistence type="predicted"/>
<feature type="compositionally biased region" description="Low complexity" evidence="4">
    <location>
        <begin position="191"/>
        <end position="206"/>
    </location>
</feature>
<evidence type="ECO:0000313" key="7">
    <source>
        <dbReference type="Proteomes" id="UP001596390"/>
    </source>
</evidence>
<dbReference type="InterPro" id="IPR011010">
    <property type="entry name" value="DNA_brk_join_enz"/>
</dbReference>
<gene>
    <name evidence="6" type="ORF">ACFQMK_09885</name>
</gene>
<dbReference type="PANTHER" id="PTHR34236:SF1">
    <property type="entry name" value="DIMETHYL SULFOXIDE REDUCTASE TRANSCRIPTIONAL ACTIVATOR"/>
    <property type="match status" value="1"/>
</dbReference>
<keyword evidence="2" id="KW-0804">Transcription</keyword>
<sequence>MVAEFDADAYEALVAAAETYRAAVVVRLAGEAGLRTSEVTRVAPRHLRNPGVASGSSLLAVPGGDGGVHAPDSEGSIDRETVVPASLAAELRRYADSEGLGDADPFVDVSPRRVQMIVSETADRAATRSDGAVPADVTPRDLRDAFARRLLVDRGVDPHAVREAGGWETIGTLDGFLGPLDGREVAEAFAAAGPRGSAGPAEASGPDPDRGGRTPSALGGFEALADGEDRSSPLATVPERLVDSDRWAEAWVVRGSADGGRTEVAGAAGVEREVLVDRGVTRDGPWLDAIETGDPVLTDAEPTADGRPGIAVPAAYRDVTHGALCVVAADGTPVSAVERRELVALGRCLGWAVTAGRWRDLLHSDAVIEVEFHTAADGAFLAGASGALGCRVELDSTVGVTDEASRLYLSVAGARPQGVADVVKQADGVSDLRVIETEENGCSVSVRVGSGSAVRTLTEHGATVRDATAEDGRVRIVADLPGGADVRPVADGLRAAFEDARLASKESVARSSRSESSFREGVAERFTDRQWAALSAAYHGGYFGWPRGSTAEEVADAMDVSSPTFHNHLRKAQRALLDGLFEEEHRESA</sequence>
<dbReference type="EMBL" id="JBHSZZ010000035">
    <property type="protein sequence ID" value="MFC7187193.1"/>
    <property type="molecule type" value="Genomic_DNA"/>
</dbReference>
<dbReference type="GO" id="GO:0006310">
    <property type="term" value="P:DNA recombination"/>
    <property type="evidence" value="ECO:0007669"/>
    <property type="project" value="UniProtKB-KW"/>
</dbReference>
<feature type="domain" description="Tyr recombinase" evidence="5">
    <location>
        <begin position="1"/>
        <end position="190"/>
    </location>
</feature>
<name>A0ABD5YHZ6_9EURY</name>
<dbReference type="PANTHER" id="PTHR34236">
    <property type="entry name" value="DIMETHYL SULFOXIDE REDUCTASE TRANSCRIPTIONAL ACTIVATOR"/>
    <property type="match status" value="1"/>
</dbReference>
<evidence type="ECO:0000256" key="3">
    <source>
        <dbReference type="ARBA" id="ARBA00023172"/>
    </source>
</evidence>